<evidence type="ECO:0000256" key="1">
    <source>
        <dbReference type="ARBA" id="ARBA00000900"/>
    </source>
</evidence>
<protein>
    <recommendedName>
        <fullName evidence="3">RING-type E3 ubiquitin transferase</fullName>
        <ecNumber evidence="3">2.3.2.27</ecNumber>
    </recommendedName>
</protein>
<evidence type="ECO:0000256" key="10">
    <source>
        <dbReference type="ARBA" id="ARBA00022989"/>
    </source>
</evidence>
<dbReference type="GO" id="GO:0016567">
    <property type="term" value="P:protein ubiquitination"/>
    <property type="evidence" value="ECO:0007669"/>
    <property type="project" value="TreeGrafter"/>
</dbReference>
<dbReference type="AlphaFoldDB" id="A0AAN7VYK9"/>
<dbReference type="GO" id="GO:0008270">
    <property type="term" value="F:zinc ion binding"/>
    <property type="evidence" value="ECO:0007669"/>
    <property type="project" value="UniProtKB-KW"/>
</dbReference>
<evidence type="ECO:0000256" key="5">
    <source>
        <dbReference type="ARBA" id="ARBA00022692"/>
    </source>
</evidence>
<comment type="subcellular location">
    <subcellularLocation>
        <location evidence="2">Membrane</location>
        <topology evidence="2">Multi-pass membrane protein</topology>
    </subcellularLocation>
</comment>
<dbReference type="GO" id="GO:0016020">
    <property type="term" value="C:membrane"/>
    <property type="evidence" value="ECO:0007669"/>
    <property type="project" value="UniProtKB-SubCell"/>
</dbReference>
<dbReference type="InterPro" id="IPR013083">
    <property type="entry name" value="Znf_RING/FYVE/PHD"/>
</dbReference>
<keyword evidence="5" id="KW-0812">Transmembrane</keyword>
<evidence type="ECO:0000256" key="9">
    <source>
        <dbReference type="ARBA" id="ARBA00022833"/>
    </source>
</evidence>
<evidence type="ECO:0000313" key="14">
    <source>
        <dbReference type="EMBL" id="KAK5691142.1"/>
    </source>
</evidence>
<dbReference type="PANTHER" id="PTHR45977:SF4">
    <property type="entry name" value="RING-TYPE DOMAIN-CONTAINING PROTEIN"/>
    <property type="match status" value="1"/>
</dbReference>
<dbReference type="PANTHER" id="PTHR45977">
    <property type="entry name" value="TARGET OF ERK KINASE MPK-1"/>
    <property type="match status" value="1"/>
</dbReference>
<gene>
    <name evidence="14" type="ORF">LTR97_011794</name>
</gene>
<evidence type="ECO:0000256" key="6">
    <source>
        <dbReference type="ARBA" id="ARBA00022723"/>
    </source>
</evidence>
<dbReference type="InterPro" id="IPR001841">
    <property type="entry name" value="Znf_RING"/>
</dbReference>
<dbReference type="Gene3D" id="3.30.40.10">
    <property type="entry name" value="Zinc/RING finger domain, C3HC4 (zinc finger)"/>
    <property type="match status" value="1"/>
</dbReference>
<keyword evidence="6" id="KW-0479">Metal-binding</keyword>
<keyword evidence="7 12" id="KW-0863">Zinc-finger</keyword>
<evidence type="ECO:0000256" key="7">
    <source>
        <dbReference type="ARBA" id="ARBA00022771"/>
    </source>
</evidence>
<name>A0AAN7VYK9_9PEZI</name>
<keyword evidence="10" id="KW-1133">Transmembrane helix</keyword>
<keyword evidence="9" id="KW-0862">Zinc</keyword>
<dbReference type="SUPFAM" id="SSF57850">
    <property type="entry name" value="RING/U-box"/>
    <property type="match status" value="1"/>
</dbReference>
<dbReference type="GO" id="GO:0006511">
    <property type="term" value="P:ubiquitin-dependent protein catabolic process"/>
    <property type="evidence" value="ECO:0007669"/>
    <property type="project" value="TreeGrafter"/>
</dbReference>
<evidence type="ECO:0000256" key="2">
    <source>
        <dbReference type="ARBA" id="ARBA00004141"/>
    </source>
</evidence>
<dbReference type="PROSITE" id="PS50089">
    <property type="entry name" value="ZF_RING_2"/>
    <property type="match status" value="1"/>
</dbReference>
<dbReference type="Pfam" id="PF13639">
    <property type="entry name" value="zf-RING_2"/>
    <property type="match status" value="1"/>
</dbReference>
<keyword evidence="8" id="KW-0833">Ubl conjugation pathway</keyword>
<keyword evidence="4" id="KW-0808">Transferase</keyword>
<comment type="catalytic activity">
    <reaction evidence="1">
        <text>S-ubiquitinyl-[E2 ubiquitin-conjugating enzyme]-L-cysteine + [acceptor protein]-L-lysine = [E2 ubiquitin-conjugating enzyme]-L-cysteine + N(6)-ubiquitinyl-[acceptor protein]-L-lysine.</text>
        <dbReference type="EC" id="2.3.2.27"/>
    </reaction>
</comment>
<evidence type="ECO:0000256" key="11">
    <source>
        <dbReference type="ARBA" id="ARBA00023136"/>
    </source>
</evidence>
<evidence type="ECO:0000256" key="3">
    <source>
        <dbReference type="ARBA" id="ARBA00012483"/>
    </source>
</evidence>
<dbReference type="EC" id="2.3.2.27" evidence="3"/>
<dbReference type="CDD" id="cd16448">
    <property type="entry name" value="RING-H2"/>
    <property type="match status" value="1"/>
</dbReference>
<accession>A0AAN7VYK9</accession>
<keyword evidence="11" id="KW-0472">Membrane</keyword>
<organism evidence="14 15">
    <name type="scientific">Elasticomyces elasticus</name>
    <dbReference type="NCBI Taxonomy" id="574655"/>
    <lineage>
        <taxon>Eukaryota</taxon>
        <taxon>Fungi</taxon>
        <taxon>Dikarya</taxon>
        <taxon>Ascomycota</taxon>
        <taxon>Pezizomycotina</taxon>
        <taxon>Dothideomycetes</taxon>
        <taxon>Dothideomycetidae</taxon>
        <taxon>Mycosphaerellales</taxon>
        <taxon>Teratosphaeriaceae</taxon>
        <taxon>Elasticomyces</taxon>
    </lineage>
</organism>
<comment type="caution">
    <text evidence="14">The sequence shown here is derived from an EMBL/GenBank/DDBJ whole genome shotgun (WGS) entry which is preliminary data.</text>
</comment>
<evidence type="ECO:0000256" key="12">
    <source>
        <dbReference type="PROSITE-ProRule" id="PRU00175"/>
    </source>
</evidence>
<feature type="domain" description="RING-type" evidence="13">
    <location>
        <begin position="167"/>
        <end position="210"/>
    </location>
</feature>
<dbReference type="SMART" id="SM00184">
    <property type="entry name" value="RING"/>
    <property type="match status" value="1"/>
</dbReference>
<reference evidence="14" key="1">
    <citation type="submission" date="2023-08" db="EMBL/GenBank/DDBJ databases">
        <title>Black Yeasts Isolated from many extreme environments.</title>
        <authorList>
            <person name="Coleine C."/>
            <person name="Stajich J.E."/>
            <person name="Selbmann L."/>
        </authorList>
    </citation>
    <scope>NUCLEOTIDE SEQUENCE</scope>
    <source>
        <strain evidence="14">CCFEE 5810</strain>
    </source>
</reference>
<dbReference type="EMBL" id="JAVRQU010000022">
    <property type="protein sequence ID" value="KAK5691142.1"/>
    <property type="molecule type" value="Genomic_DNA"/>
</dbReference>
<sequence length="225" mass="25477">MASASSADVQPSYQQKAEFIGKLIYYHLLPRATRPDPWLEIVRLCYGIYHHHRHIIFLNNWEAELLHLIQELAAADRKNLVDVPAGLVLHSYADFMAALTKTPAQLDEMRVLDEIVYQAESVLHTEKWMQEPAVCAETSCLALEHDDWQSTSLSPKDEAAKESDHICSICLSDCASVFGTSVVRTPCGHRFHWTCLSGWLFRSRDCPMCRAYVTNSSLKVVKKGT</sequence>
<dbReference type="GO" id="GO:0061630">
    <property type="term" value="F:ubiquitin protein ligase activity"/>
    <property type="evidence" value="ECO:0007669"/>
    <property type="project" value="UniProtKB-EC"/>
</dbReference>
<evidence type="ECO:0000259" key="13">
    <source>
        <dbReference type="PROSITE" id="PS50089"/>
    </source>
</evidence>
<evidence type="ECO:0000256" key="8">
    <source>
        <dbReference type="ARBA" id="ARBA00022786"/>
    </source>
</evidence>
<evidence type="ECO:0000313" key="15">
    <source>
        <dbReference type="Proteomes" id="UP001310594"/>
    </source>
</evidence>
<evidence type="ECO:0000256" key="4">
    <source>
        <dbReference type="ARBA" id="ARBA00022679"/>
    </source>
</evidence>
<proteinExistence type="predicted"/>
<dbReference type="Proteomes" id="UP001310594">
    <property type="component" value="Unassembled WGS sequence"/>
</dbReference>